<gene>
    <name evidence="1" type="ORF">Q5M86_11775</name>
</gene>
<accession>A0ABT8Z0T9</accession>
<protein>
    <submittedName>
        <fullName evidence="1">Uncharacterized protein</fullName>
    </submittedName>
</protein>
<keyword evidence="2" id="KW-1185">Reference proteome</keyword>
<sequence length="102" mass="11604">MNKNKILYNSQNVYDLIKDNTEIIETDNNVIFTPSAMDIIKSKGIKIVYKKDIADNCGCSCVKDDSTEIVKQTIKILVNKLNITDEKIIKKVITEVLNRVNL</sequence>
<reference evidence="1" key="1">
    <citation type="submission" date="2023-07" db="EMBL/GenBank/DDBJ databases">
        <title>Mucosal microbiota of week-old chicken and adult hens.</title>
        <authorList>
            <person name="Volf J."/>
            <person name="Karasova D."/>
            <person name="Crhanova M."/>
            <person name="Faldynova M."/>
            <person name="Prikrylova H."/>
            <person name="Zeman M."/>
            <person name="Babak V."/>
            <person name="Rajova J."/>
            <person name="Rychlik I."/>
        </authorList>
    </citation>
    <scope>NUCLEOTIDE SEQUENCE</scope>
    <source>
        <strain evidence="1">ET902</strain>
    </source>
</reference>
<evidence type="ECO:0000313" key="1">
    <source>
        <dbReference type="EMBL" id="MDO7021451.1"/>
    </source>
</evidence>
<evidence type="ECO:0000313" key="2">
    <source>
        <dbReference type="Proteomes" id="UP001175147"/>
    </source>
</evidence>
<comment type="caution">
    <text evidence="1">The sequence shown here is derived from an EMBL/GenBank/DDBJ whole genome shotgun (WGS) entry which is preliminary data.</text>
</comment>
<dbReference type="Proteomes" id="UP001175147">
    <property type="component" value="Unassembled WGS sequence"/>
</dbReference>
<dbReference type="EMBL" id="JAUPBM010000206">
    <property type="protein sequence ID" value="MDO7021451.1"/>
    <property type="molecule type" value="Genomic_DNA"/>
</dbReference>
<name>A0ABT8Z0T9_9SPIR</name>
<organism evidence="1 2">
    <name type="scientific">Brachyspira innocens</name>
    <dbReference type="NCBI Taxonomy" id="13264"/>
    <lineage>
        <taxon>Bacteria</taxon>
        <taxon>Pseudomonadati</taxon>
        <taxon>Spirochaetota</taxon>
        <taxon>Spirochaetia</taxon>
        <taxon>Brachyspirales</taxon>
        <taxon>Brachyspiraceae</taxon>
        <taxon>Brachyspira</taxon>
    </lineage>
</organism>
<dbReference type="RefSeq" id="WP_020005850.1">
    <property type="nucleotide sequence ID" value="NZ_CALXOU010000026.1"/>
</dbReference>
<proteinExistence type="predicted"/>